<evidence type="ECO:0000313" key="14">
    <source>
        <dbReference type="Proteomes" id="UP001499843"/>
    </source>
</evidence>
<evidence type="ECO:0000256" key="8">
    <source>
        <dbReference type="ARBA" id="ARBA00022842"/>
    </source>
</evidence>
<dbReference type="SUPFAM" id="SSF56059">
    <property type="entry name" value="Glutathione synthetase ATP-binding domain-like"/>
    <property type="match status" value="1"/>
</dbReference>
<dbReference type="InterPro" id="IPR000121">
    <property type="entry name" value="PEP_util_C"/>
</dbReference>
<evidence type="ECO:0000256" key="4">
    <source>
        <dbReference type="ARBA" id="ARBA00020138"/>
    </source>
</evidence>
<name>A0ABN3D5F5_9ACTN</name>
<evidence type="ECO:0000256" key="7">
    <source>
        <dbReference type="ARBA" id="ARBA00022777"/>
    </source>
</evidence>
<dbReference type="SUPFAM" id="SSF52009">
    <property type="entry name" value="Phosphohistidine domain"/>
    <property type="match status" value="1"/>
</dbReference>
<dbReference type="EC" id="2.7.9.1" evidence="3"/>
<evidence type="ECO:0000256" key="1">
    <source>
        <dbReference type="ARBA" id="ARBA00001946"/>
    </source>
</evidence>
<evidence type="ECO:0000256" key="10">
    <source>
        <dbReference type="SAM" id="MobiDB-lite"/>
    </source>
</evidence>
<keyword evidence="6" id="KW-0479">Metal-binding</keyword>
<comment type="caution">
    <text evidence="13">The sequence shown here is derived from an EMBL/GenBank/DDBJ whole genome shotgun (WGS) entry which is preliminary data.</text>
</comment>
<evidence type="ECO:0000256" key="5">
    <source>
        <dbReference type="ARBA" id="ARBA00022679"/>
    </source>
</evidence>
<evidence type="ECO:0000256" key="2">
    <source>
        <dbReference type="ARBA" id="ARBA00007837"/>
    </source>
</evidence>
<keyword evidence="5" id="KW-0808">Transferase</keyword>
<accession>A0ABN3D5F5</accession>
<evidence type="ECO:0000259" key="12">
    <source>
        <dbReference type="Pfam" id="PF02896"/>
    </source>
</evidence>
<comment type="similarity">
    <text evidence="2">Belongs to the PEP-utilizing enzyme family.</text>
</comment>
<gene>
    <name evidence="13" type="primary">ppdK_2</name>
    <name evidence="13" type="ORF">GCM10009850_122350</name>
</gene>
<dbReference type="InterPro" id="IPR018274">
    <property type="entry name" value="PEP_util_AS"/>
</dbReference>
<evidence type="ECO:0000256" key="9">
    <source>
        <dbReference type="ARBA" id="ARBA00032883"/>
    </source>
</evidence>
<dbReference type="Gene3D" id="3.50.30.10">
    <property type="entry name" value="Phosphohistidine domain"/>
    <property type="match status" value="1"/>
</dbReference>
<dbReference type="PANTHER" id="PTHR22931:SF9">
    <property type="entry name" value="PYRUVATE, PHOSPHATE DIKINASE 1, CHLOROPLASTIC"/>
    <property type="match status" value="1"/>
</dbReference>
<dbReference type="InterPro" id="IPR008279">
    <property type="entry name" value="PEP-util_enz_mobile_dom"/>
</dbReference>
<feature type="domain" description="PEP-utilising enzyme C-terminal" evidence="12">
    <location>
        <begin position="438"/>
        <end position="752"/>
    </location>
</feature>
<comment type="cofactor">
    <cofactor evidence="1">
        <name>Mg(2+)</name>
        <dbReference type="ChEBI" id="CHEBI:18420"/>
    </cofactor>
</comment>
<evidence type="ECO:0000259" key="11">
    <source>
        <dbReference type="Pfam" id="PF00391"/>
    </source>
</evidence>
<feature type="domain" description="PEP-utilising enzyme mobile" evidence="11">
    <location>
        <begin position="325"/>
        <end position="406"/>
    </location>
</feature>
<reference evidence="13 14" key="1">
    <citation type="journal article" date="2019" name="Int. J. Syst. Evol. Microbiol.">
        <title>The Global Catalogue of Microorganisms (GCM) 10K type strain sequencing project: providing services to taxonomists for standard genome sequencing and annotation.</title>
        <authorList>
            <consortium name="The Broad Institute Genomics Platform"/>
            <consortium name="The Broad Institute Genome Sequencing Center for Infectious Disease"/>
            <person name="Wu L."/>
            <person name="Ma J."/>
        </authorList>
    </citation>
    <scope>NUCLEOTIDE SEQUENCE [LARGE SCALE GENOMIC DNA]</scope>
    <source>
        <strain evidence="13 14">JCM 16114</strain>
    </source>
</reference>
<dbReference type="SUPFAM" id="SSF51621">
    <property type="entry name" value="Phosphoenolpyruvate/pyruvate domain"/>
    <property type="match status" value="1"/>
</dbReference>
<dbReference type="EMBL" id="BAAAQX010000087">
    <property type="protein sequence ID" value="GAA2220385.1"/>
    <property type="molecule type" value="Genomic_DNA"/>
</dbReference>
<dbReference type="PANTHER" id="PTHR22931">
    <property type="entry name" value="PHOSPHOENOLPYRUVATE DIKINASE-RELATED"/>
    <property type="match status" value="1"/>
</dbReference>
<evidence type="ECO:0000256" key="3">
    <source>
        <dbReference type="ARBA" id="ARBA00011994"/>
    </source>
</evidence>
<dbReference type="InterPro" id="IPR010121">
    <property type="entry name" value="Pyruvate_phosphate_dikinase"/>
</dbReference>
<protein>
    <recommendedName>
        <fullName evidence="4">Pyruvate, phosphate dikinase</fullName>
        <ecNumber evidence="3">2.7.9.1</ecNumber>
    </recommendedName>
    <alternativeName>
        <fullName evidence="9">Pyruvate, orthophosphate dikinase</fullName>
    </alternativeName>
</protein>
<keyword evidence="8" id="KW-0460">Magnesium</keyword>
<feature type="region of interest" description="Disordered" evidence="10">
    <location>
        <begin position="760"/>
        <end position="780"/>
    </location>
</feature>
<evidence type="ECO:0000313" key="13">
    <source>
        <dbReference type="EMBL" id="GAA2220385.1"/>
    </source>
</evidence>
<keyword evidence="13" id="KW-0670">Pyruvate</keyword>
<dbReference type="Gene3D" id="3.20.20.60">
    <property type="entry name" value="Phosphoenolpyruvate-binding domains"/>
    <property type="match status" value="1"/>
</dbReference>
<dbReference type="Proteomes" id="UP001499843">
    <property type="component" value="Unassembled WGS sequence"/>
</dbReference>
<dbReference type="InterPro" id="IPR036637">
    <property type="entry name" value="Phosphohistidine_dom_sf"/>
</dbReference>
<dbReference type="Pfam" id="PF02896">
    <property type="entry name" value="PEP-utilizers_C"/>
    <property type="match status" value="1"/>
</dbReference>
<dbReference type="Gene3D" id="1.10.189.10">
    <property type="entry name" value="Pyruvate Phosphate Dikinase, domain 2"/>
    <property type="match status" value="1"/>
</dbReference>
<evidence type="ECO:0000256" key="6">
    <source>
        <dbReference type="ARBA" id="ARBA00022723"/>
    </source>
</evidence>
<sequence>MAEVFSGRHAGFGEKDRTAATPAEGAEVRFPPRLSLRPDLTDDGAIAEALSALDPLGRLGSDREPVFLSLLAARSSGRRFSYLGLTTASERWLTEVSPDHLFAADCRAALEETFRHGGLPGIPDDPVDQVLAAVRGLAQDHPGAELTLGVMPLGLGHGNGSGLAWSCDPVTGEPGLTGSFGAGLTGAQLLASGGADLAAEAATAPWGRSLAQLVRAAQLRAGRPVRVDFVVTGGELFALRVDHAGFGGRAVVRTVAALVREGRLSTGAALTTATDTDVAQAVLPVVDTGSLPLIAQGLGVSPGVADGAIVFDPADAIAAERAGRPAVLVLPESRPEHLDGLLAAAAVITERGGRTAHAAVVTRGLGKPCVTALRGATVDAAGRCLRLPGGDILPAGAVVTVDARTGSIRRGACKRLEPEGGEPGDDVAWLLSQVSGLPQLTVRCNADGADAARRGLAAGAAGVGLCRIEHMFLGGRRKVLERVMLAPRGASGAEAFAALYEILRAEFAALLAATDGLPLVIRLLDPPRHEFLPDTTVQRLREVNPMLGVRGVRLAILMPELARCQIRALVEATEAARRAGGDPRPRLLVPMVADPGEVDAVRRLVDEVADRPGKGEPGRRIPIGAMIETPRAALMADALATRADFLSFGTNDLSALVWGLSRDDAEAELLPGYRELGVLPESPFELLDTAVRDLVASAIAAARAVRPGIEAGVCGEHAAEPSALRAFADIGVTYVSCVPSAVPLVRFAAARLAAASAEDAASPAAAASPEGRHPAQERIP</sequence>
<dbReference type="InterPro" id="IPR015813">
    <property type="entry name" value="Pyrv/PenolPyrv_kinase-like_dom"/>
</dbReference>
<feature type="compositionally biased region" description="Basic and acidic residues" evidence="10">
    <location>
        <begin position="770"/>
        <end position="780"/>
    </location>
</feature>
<dbReference type="RefSeq" id="WP_344496645.1">
    <property type="nucleotide sequence ID" value="NZ_BAAAQX010000087.1"/>
</dbReference>
<dbReference type="InterPro" id="IPR040442">
    <property type="entry name" value="Pyrv_kinase-like_dom_sf"/>
</dbReference>
<proteinExistence type="inferred from homology"/>
<dbReference type="PROSITE" id="PS00370">
    <property type="entry name" value="PEP_ENZYMES_PHOS_SITE"/>
    <property type="match status" value="1"/>
</dbReference>
<dbReference type="Pfam" id="PF00391">
    <property type="entry name" value="PEP-utilizers"/>
    <property type="match status" value="1"/>
</dbReference>
<keyword evidence="14" id="KW-1185">Reference proteome</keyword>
<keyword evidence="7" id="KW-0418">Kinase</keyword>
<organism evidence="13 14">
    <name type="scientific">Nonomuraea monospora</name>
    <dbReference type="NCBI Taxonomy" id="568818"/>
    <lineage>
        <taxon>Bacteria</taxon>
        <taxon>Bacillati</taxon>
        <taxon>Actinomycetota</taxon>
        <taxon>Actinomycetes</taxon>
        <taxon>Streptosporangiales</taxon>
        <taxon>Streptosporangiaceae</taxon>
        <taxon>Nonomuraea</taxon>
    </lineage>
</organism>